<evidence type="ECO:0000256" key="8">
    <source>
        <dbReference type="ARBA" id="ARBA00022837"/>
    </source>
</evidence>
<dbReference type="InterPro" id="IPR015377">
    <property type="entry name" value="Fumarylacetoacetase_N"/>
</dbReference>
<keyword evidence="7" id="KW-0378">Hydrolase</keyword>
<feature type="binding site" evidence="14">
    <location>
        <position position="279"/>
    </location>
    <ligand>
        <name>Ca(2+)</name>
        <dbReference type="ChEBI" id="CHEBI:29108"/>
    </ligand>
</feature>
<evidence type="ECO:0000259" key="16">
    <source>
        <dbReference type="Pfam" id="PF01557"/>
    </source>
</evidence>
<evidence type="ECO:0000256" key="4">
    <source>
        <dbReference type="ARBA" id="ARBA00010715"/>
    </source>
</evidence>
<dbReference type="SUPFAM" id="SSF56529">
    <property type="entry name" value="FAH"/>
    <property type="match status" value="1"/>
</dbReference>
<dbReference type="EC" id="3.7.1.2" evidence="5"/>
<evidence type="ECO:0000256" key="5">
    <source>
        <dbReference type="ARBA" id="ARBA00012094"/>
    </source>
</evidence>
<evidence type="ECO:0000256" key="3">
    <source>
        <dbReference type="ARBA" id="ARBA00004782"/>
    </source>
</evidence>
<feature type="domain" description="Fumarylacetoacetase-like C-terminal" evidence="16">
    <location>
        <begin position="230"/>
        <end position="501"/>
    </location>
</feature>
<dbReference type="InterPro" id="IPR011234">
    <property type="entry name" value="Fumarylacetoacetase-like_C"/>
</dbReference>
<dbReference type="Gene3D" id="3.90.850.10">
    <property type="entry name" value="Fumarylacetoacetase-like, C-terminal domain"/>
    <property type="match status" value="1"/>
</dbReference>
<dbReference type="InterPro" id="IPR005959">
    <property type="entry name" value="Fumarylacetoacetase"/>
</dbReference>
<evidence type="ECO:0000256" key="13">
    <source>
        <dbReference type="PIRSR" id="PIRSR605959-2"/>
    </source>
</evidence>
<comment type="caution">
    <text evidence="18">The sequence shown here is derived from an EMBL/GenBank/DDBJ whole genome shotgun (WGS) entry which is preliminary data.</text>
</comment>
<dbReference type="GO" id="GO:0006559">
    <property type="term" value="P:L-phenylalanine catabolic process"/>
    <property type="evidence" value="ECO:0007669"/>
    <property type="project" value="UniProtKB-UniPathway"/>
</dbReference>
<dbReference type="GO" id="GO:0006572">
    <property type="term" value="P:L-tyrosine catabolic process"/>
    <property type="evidence" value="ECO:0007669"/>
    <property type="project" value="UniProtKB-KW"/>
</dbReference>
<evidence type="ECO:0000313" key="18">
    <source>
        <dbReference type="EMBL" id="RMV42498.1"/>
    </source>
</evidence>
<dbReference type="Gene3D" id="2.30.30.230">
    <property type="entry name" value="Fumarylacetoacetase, N-terminal domain"/>
    <property type="match status" value="1"/>
</dbReference>
<dbReference type="PANTHER" id="PTHR43069">
    <property type="entry name" value="FUMARYLACETOACETASE"/>
    <property type="match status" value="1"/>
</dbReference>
<keyword evidence="6 14" id="KW-0479">Metal-binding</keyword>
<dbReference type="Pfam" id="PF09298">
    <property type="entry name" value="FAA_hydrolase_N"/>
    <property type="match status" value="1"/>
</dbReference>
<evidence type="ECO:0000313" key="19">
    <source>
        <dbReference type="Proteomes" id="UP000271631"/>
    </source>
</evidence>
<accession>A0A3M3H3R9</accession>
<comment type="similarity">
    <text evidence="4">Belongs to the hydratase/decarboxylase family.</text>
</comment>
<feature type="active site" description="Proton acceptor" evidence="12">
    <location>
        <position position="212"/>
    </location>
</feature>
<dbReference type="Proteomes" id="UP000271631">
    <property type="component" value="Unassembled WGS sequence"/>
</dbReference>
<dbReference type="UniPathway" id="UPA00139">
    <property type="reaction ID" value="UER00341"/>
</dbReference>
<name>A0A3M3H3R9_PSEYM</name>
<feature type="region of interest" description="Disordered" evidence="15">
    <location>
        <begin position="1"/>
        <end position="43"/>
    </location>
</feature>
<comment type="pathway">
    <text evidence="3">Amino-acid degradation; L-phenylalanine degradation; acetoacetate and fumarate from L-phenylalanine: step 6/6.</text>
</comment>
<feature type="binding site" evidence="14">
    <location>
        <position position="205"/>
    </location>
    <ligand>
        <name>Ca(2+)</name>
        <dbReference type="ChEBI" id="CHEBI:29108"/>
    </ligand>
</feature>
<keyword evidence="11" id="KW-0585">Phenylalanine catabolism</keyword>
<dbReference type="AlphaFoldDB" id="A0A3M3H3R9"/>
<evidence type="ECO:0000256" key="10">
    <source>
        <dbReference type="ARBA" id="ARBA00022878"/>
    </source>
</evidence>
<dbReference type="FunFam" id="3.90.850.10:FF:000009">
    <property type="entry name" value="Fumarylacetoacetase"/>
    <property type="match status" value="1"/>
</dbReference>
<dbReference type="PANTHER" id="PTHR43069:SF2">
    <property type="entry name" value="FUMARYLACETOACETASE"/>
    <property type="match status" value="1"/>
</dbReference>
<organism evidence="18 19">
    <name type="scientific">Pseudomonas syringae pv. maculicola</name>
    <dbReference type="NCBI Taxonomy" id="59511"/>
    <lineage>
        <taxon>Bacteria</taxon>
        <taxon>Pseudomonadati</taxon>
        <taxon>Pseudomonadota</taxon>
        <taxon>Gammaproteobacteria</taxon>
        <taxon>Pseudomonadales</taxon>
        <taxon>Pseudomonadaceae</taxon>
        <taxon>Pseudomonas</taxon>
    </lineage>
</organism>
<gene>
    <name evidence="18" type="ORF">ALP13_04523</name>
</gene>
<comment type="cofactor">
    <cofactor evidence="1 14">
        <name>Ca(2+)</name>
        <dbReference type="ChEBI" id="CHEBI:29108"/>
    </cofactor>
</comment>
<evidence type="ECO:0000256" key="15">
    <source>
        <dbReference type="SAM" id="MobiDB-lite"/>
    </source>
</evidence>
<feature type="region of interest" description="Disordered" evidence="15">
    <location>
        <begin position="350"/>
        <end position="371"/>
    </location>
</feature>
<keyword evidence="9 14" id="KW-0460">Magnesium</keyword>
<feature type="binding site" evidence="14">
    <location>
        <position position="277"/>
    </location>
    <ligand>
        <name>Ca(2+)</name>
        <dbReference type="ChEBI" id="CHEBI:29108"/>
    </ligand>
</feature>
<dbReference type="GO" id="GO:0004334">
    <property type="term" value="F:fumarylacetoacetase activity"/>
    <property type="evidence" value="ECO:0007669"/>
    <property type="project" value="UniProtKB-EC"/>
</dbReference>
<dbReference type="NCBIfam" id="TIGR01266">
    <property type="entry name" value="fum_ac_acetase"/>
    <property type="match status" value="1"/>
</dbReference>
<evidence type="ECO:0000256" key="7">
    <source>
        <dbReference type="ARBA" id="ARBA00022801"/>
    </source>
</evidence>
<feature type="binding site" evidence="14">
    <location>
        <position position="311"/>
    </location>
    <ligand>
        <name>Mg(2+)</name>
        <dbReference type="ChEBI" id="CHEBI:18420"/>
    </ligand>
</feature>
<protein>
    <recommendedName>
        <fullName evidence="5">fumarylacetoacetase</fullName>
        <ecNumber evidence="5">3.7.1.2</ecNumber>
    </recommendedName>
</protein>
<evidence type="ECO:0000256" key="11">
    <source>
        <dbReference type="ARBA" id="ARBA00023232"/>
    </source>
</evidence>
<evidence type="ECO:0000256" key="6">
    <source>
        <dbReference type="ARBA" id="ARBA00022723"/>
    </source>
</evidence>
<sequence length="503" mass="54313">MHERPRPGQYHRGKSHCCGPETAQDRKHHGVHVRDRQSAAPQPACAGLPAVAGRLRRLLERHGQNFQQGIILMSASSHRRSWVASANSHADFPLQNLPLGVFSHGGTGPRGGVAIGELIVDLRAALAAGFFQGPAVQAAEVASRDQLNDFFALGAAARQALRSALLQLLDESSPQRDRLQATTGVLLLMSECTMHMPARVGDYTDFYVGIHHALNVGKLFRPDNPLLPNYKYVPIGYHGRASTLCPSGTSIRRPSGQTLAPGQETPALGPCKRLDYELELGVWIGPGNAQGDAIGIGRAAEHIAGFCLLNDWSARDIQAWEYQPLGPFLSKSFATTISPWVVTAEALEPFRSPQPSRPEGDPQPLPYLSDQNDQLRGALDIELEVLLLTEQMKTQGLAPHRLGLSNSLNMYWTVAQMVAHHSVNGCKLQAGDLLGTGTLSGPQAGQFGSLLEMTEGGKQSVTLPGGETRTFLENGDEVILRARCHREGQVSIGFGECRGRVTG</sequence>
<dbReference type="GO" id="GO:1902000">
    <property type="term" value="P:homogentisate catabolic process"/>
    <property type="evidence" value="ECO:0007669"/>
    <property type="project" value="TreeGrafter"/>
</dbReference>
<feature type="binding site" evidence="13">
    <location>
        <position position="322"/>
    </location>
    <ligand>
        <name>substrate</name>
    </ligand>
</feature>
<dbReference type="EMBL" id="RBUQ01000043">
    <property type="protein sequence ID" value="RMV42498.1"/>
    <property type="molecule type" value="Genomic_DNA"/>
</dbReference>
<dbReference type="Pfam" id="PF01557">
    <property type="entry name" value="FAA_hydrolase"/>
    <property type="match status" value="1"/>
</dbReference>
<evidence type="ECO:0000256" key="2">
    <source>
        <dbReference type="ARBA" id="ARBA00001946"/>
    </source>
</evidence>
<feature type="binding site" evidence="13">
    <location>
        <position position="221"/>
    </location>
    <ligand>
        <name>substrate</name>
    </ligand>
</feature>
<evidence type="ECO:0000256" key="14">
    <source>
        <dbReference type="PIRSR" id="PIRSR605959-3"/>
    </source>
</evidence>
<feature type="binding site" evidence="14">
    <location>
        <position position="335"/>
    </location>
    <ligand>
        <name>Mg(2+)</name>
        <dbReference type="ChEBI" id="CHEBI:18420"/>
    </ligand>
</feature>
<evidence type="ECO:0000259" key="17">
    <source>
        <dbReference type="Pfam" id="PF09298"/>
    </source>
</evidence>
<feature type="binding site" evidence="13">
    <location>
        <position position="438"/>
    </location>
    <ligand>
        <name>substrate</name>
    </ligand>
</feature>
<comment type="cofactor">
    <cofactor evidence="2 14">
        <name>Mg(2+)</name>
        <dbReference type="ChEBI" id="CHEBI:18420"/>
    </cofactor>
</comment>
<keyword evidence="8 14" id="KW-0106">Calcium</keyword>
<feature type="binding site" evidence="13">
    <location>
        <position position="207"/>
    </location>
    <ligand>
        <name>substrate</name>
    </ligand>
</feature>
<reference evidence="18 19" key="1">
    <citation type="submission" date="2018-08" db="EMBL/GenBank/DDBJ databases">
        <title>Recombination of ecologically and evolutionarily significant loci maintains genetic cohesion in the Pseudomonas syringae species complex.</title>
        <authorList>
            <person name="Dillon M."/>
            <person name="Thakur S."/>
            <person name="Almeida R.N.D."/>
            <person name="Weir B.S."/>
            <person name="Guttman D.S."/>
        </authorList>
    </citation>
    <scope>NUCLEOTIDE SEQUENCE [LARGE SCALE GENOMIC DNA]</scope>
    <source>
        <strain evidence="18 19">ICMP 11281</strain>
    </source>
</reference>
<evidence type="ECO:0000256" key="12">
    <source>
        <dbReference type="PIRSR" id="PIRSR605959-1"/>
    </source>
</evidence>
<evidence type="ECO:0000256" key="9">
    <source>
        <dbReference type="ARBA" id="ARBA00022842"/>
    </source>
</evidence>
<dbReference type="InterPro" id="IPR036663">
    <property type="entry name" value="Fumarylacetoacetase_C_sf"/>
</dbReference>
<proteinExistence type="inferred from homology"/>
<dbReference type="SUPFAM" id="SSF63433">
    <property type="entry name" value="Fumarylacetoacetate hydrolase, FAH, N-terminal domain"/>
    <property type="match status" value="1"/>
</dbReference>
<dbReference type="InterPro" id="IPR036462">
    <property type="entry name" value="Fumarylacetoacetase_N_sf"/>
</dbReference>
<feature type="binding site" evidence="13">
    <location>
        <position position="318"/>
    </location>
    <ligand>
        <name>substrate</name>
    </ligand>
</feature>
<keyword evidence="10" id="KW-0828">Tyrosine catabolism</keyword>
<dbReference type="GO" id="GO:0046872">
    <property type="term" value="F:metal ion binding"/>
    <property type="evidence" value="ECO:0007669"/>
    <property type="project" value="UniProtKB-KW"/>
</dbReference>
<evidence type="ECO:0000256" key="1">
    <source>
        <dbReference type="ARBA" id="ARBA00001913"/>
    </source>
</evidence>
<feature type="domain" description="Fumarylacetoacetase N-terminal" evidence="17">
    <location>
        <begin position="95"/>
        <end position="197"/>
    </location>
</feature>
<feature type="binding site" evidence="14">
    <location>
        <position position="331"/>
    </location>
    <ligand>
        <name>Mg(2+)</name>
        <dbReference type="ChEBI" id="CHEBI:18420"/>
    </ligand>
</feature>
<feature type="binding site" evidence="14">
    <location>
        <position position="311"/>
    </location>
    <ligand>
        <name>Ca(2+)</name>
        <dbReference type="ChEBI" id="CHEBI:29108"/>
    </ligand>
</feature>